<keyword evidence="3" id="KW-0067">ATP-binding</keyword>
<dbReference type="PROSITE" id="PS51194">
    <property type="entry name" value="HELICASE_CTER"/>
    <property type="match status" value="1"/>
</dbReference>
<feature type="region of interest" description="Disordered" evidence="4">
    <location>
        <begin position="1"/>
        <end position="181"/>
    </location>
</feature>
<evidence type="ECO:0000256" key="4">
    <source>
        <dbReference type="SAM" id="MobiDB-lite"/>
    </source>
</evidence>
<dbReference type="SMART" id="SM00487">
    <property type="entry name" value="DEXDc"/>
    <property type="match status" value="1"/>
</dbReference>
<dbReference type="Gene3D" id="3.40.50.10810">
    <property type="entry name" value="Tandem AAA-ATPase domain"/>
    <property type="match status" value="1"/>
</dbReference>
<name>A0ABR1YXB5_9PEZI</name>
<dbReference type="InterPro" id="IPR038718">
    <property type="entry name" value="SNF2-like_sf"/>
</dbReference>
<dbReference type="Pfam" id="PF14773">
    <property type="entry name" value="VIGSSK"/>
    <property type="match status" value="1"/>
</dbReference>
<dbReference type="SMART" id="SM00490">
    <property type="entry name" value="HELICc"/>
    <property type="match status" value="1"/>
</dbReference>
<evidence type="ECO:0000313" key="7">
    <source>
        <dbReference type="EMBL" id="KAK8240603.1"/>
    </source>
</evidence>
<feature type="compositionally biased region" description="Basic and acidic residues" evidence="4">
    <location>
        <begin position="37"/>
        <end position="47"/>
    </location>
</feature>
<gene>
    <name evidence="7" type="ORF">HDK90DRAFT_189269</name>
</gene>
<dbReference type="Proteomes" id="UP001492380">
    <property type="component" value="Unassembled WGS sequence"/>
</dbReference>
<feature type="domain" description="Helicase C-terminal" evidence="6">
    <location>
        <begin position="637"/>
        <end position="791"/>
    </location>
</feature>
<sequence length="1062" mass="121653">MATFARSSSLRTKTRRRTAAETIDMMEGEDAGGSTAETRRDESREPVDLDTYIDGVVANDQDDSETASEDDERPRAGKGKQRVEPSKVEWSDDEDAEATYKAFQQRKTLKRKRAAAVTRQVKAKANAKASSMVGRKSRPKLVIDQEKEDKKAQRQKRAYGSDGDDENKQELGDEHLPDYVKNRKTEFEQKREKWGDSGLMVPPDFEDIDFSDDERLEYLKERPAFPSRKPIREYEDIVLETSAGIIPGAQAQWLRDYQVQGAEFLHEKFVYQKGGILGDDMGLGKTIQVIAFLTAAFGKTGDERDAKRMRKMRRHGREYPKVLIVCPGGLMKNWESELKTWGWWHVYVYHGTPDAKEAALRAVRQGSAEIVLTTYSTYRLNKSAINTINWDCVVADECHIIKSKSSEVTQAMNEINALCRIGLTGTAIQNNYSELWTLLNWTNPGRFGGIATWKNCISEPLKMGQAHDATYHQLAKARKTANSLVKNLLPQFFLRRMKTLIAHELPKKSDRVVFCPLTDTQADAYENFVNGEVVDYIRRSSEPCDCGSGKRRGWCCYVNIPGRGQWKNHVFPAIVTLQKLSNHIAQLIPSNSDHNEKQRRDLSDLQLAMPSQWKDLYRQRDNIVTFSNQEFCGKWKILRKLLQFWYSNGDKVLVFSHSVRLLQMLRMLFTTSTSYNVSYLDGAMSYDQRSQAVDDFNADPQQFVFLISTRAGGVGLNITSANKVVVFDPNWNPAYDLQAQDRAYRIGQTRDVEVFRLVSAGTIEEIVYARQIYKQQQANIGYNASNERRYFRGVQDNSDKKGEIFGLTNLFSYQNDNIVLRDIVNKTNIAESRAGVQVMGVDGIGEDEESNDLLGDNEDAVMSQISDMIKEGEVDDMAKNVKLAAKKMDAVQAILSKVGVQYTHENQEVIGTSKVEERLSKRAAANDMDVDFIQKHVFAPSQDVGNHDKDDKQDYDDDEMQGIRFKYRPPEDVRLRQFCTMAKTFDYDDAIEFALIVEGWTQEQRRNCLDQFQQIRRRTFLQKKDGAETQHQDEKEKDQRHEAEKEQRAQEKADEYDDEWEL</sequence>
<dbReference type="EMBL" id="JBBWRZ010000003">
    <property type="protein sequence ID" value="KAK8240603.1"/>
    <property type="molecule type" value="Genomic_DNA"/>
</dbReference>
<dbReference type="InterPro" id="IPR057931">
    <property type="entry name" value="RHH_ERCC6L2"/>
</dbReference>
<dbReference type="InterPro" id="IPR001650">
    <property type="entry name" value="Helicase_C-like"/>
</dbReference>
<evidence type="ECO:0000256" key="3">
    <source>
        <dbReference type="ARBA" id="ARBA00022840"/>
    </source>
</evidence>
<dbReference type="InterPro" id="IPR029256">
    <property type="entry name" value="Heliccase-ass-bd"/>
</dbReference>
<evidence type="ECO:0000313" key="8">
    <source>
        <dbReference type="Proteomes" id="UP001492380"/>
    </source>
</evidence>
<keyword evidence="1" id="KW-0547">Nucleotide-binding</keyword>
<evidence type="ECO:0000259" key="5">
    <source>
        <dbReference type="PROSITE" id="PS51192"/>
    </source>
</evidence>
<dbReference type="InterPro" id="IPR000330">
    <property type="entry name" value="SNF2_N"/>
</dbReference>
<dbReference type="PANTHER" id="PTHR45629:SF7">
    <property type="entry name" value="DNA EXCISION REPAIR PROTEIN ERCC-6-RELATED"/>
    <property type="match status" value="1"/>
</dbReference>
<dbReference type="InterPro" id="IPR050496">
    <property type="entry name" value="SNF2_RAD54_helicase_repair"/>
</dbReference>
<dbReference type="PROSITE" id="PS51192">
    <property type="entry name" value="HELICASE_ATP_BIND_1"/>
    <property type="match status" value="1"/>
</dbReference>
<dbReference type="Gene3D" id="3.40.50.300">
    <property type="entry name" value="P-loop containing nucleotide triphosphate hydrolases"/>
    <property type="match status" value="1"/>
</dbReference>
<evidence type="ECO:0000256" key="2">
    <source>
        <dbReference type="ARBA" id="ARBA00022801"/>
    </source>
</evidence>
<dbReference type="CDD" id="cd18793">
    <property type="entry name" value="SF2_C_SNF"/>
    <property type="match status" value="1"/>
</dbReference>
<accession>A0ABR1YXB5</accession>
<feature type="compositionally biased region" description="Basic and acidic residues" evidence="4">
    <location>
        <begin position="166"/>
        <end position="181"/>
    </location>
</feature>
<dbReference type="InterPro" id="IPR014001">
    <property type="entry name" value="Helicase_ATP-bd"/>
</dbReference>
<feature type="compositionally biased region" description="Basic and acidic residues" evidence="4">
    <location>
        <begin position="1022"/>
        <end position="1053"/>
    </location>
</feature>
<dbReference type="Pfam" id="PF25806">
    <property type="entry name" value="RHH_ERCC6L2"/>
    <property type="match status" value="1"/>
</dbReference>
<keyword evidence="8" id="KW-1185">Reference proteome</keyword>
<dbReference type="Pfam" id="PF00271">
    <property type="entry name" value="Helicase_C"/>
    <property type="match status" value="1"/>
</dbReference>
<dbReference type="Pfam" id="PF00176">
    <property type="entry name" value="SNF2-rel_dom"/>
    <property type="match status" value="1"/>
</dbReference>
<feature type="compositionally biased region" description="Basic and acidic residues" evidence="4">
    <location>
        <begin position="81"/>
        <end position="90"/>
    </location>
</feature>
<feature type="domain" description="Helicase ATP-binding" evidence="5">
    <location>
        <begin position="266"/>
        <end position="445"/>
    </location>
</feature>
<reference evidence="7 8" key="1">
    <citation type="submission" date="2024-04" db="EMBL/GenBank/DDBJ databases">
        <title>Phyllosticta paracitricarpa is synonymous to the EU quarantine fungus P. citricarpa based on phylogenomic analyses.</title>
        <authorList>
            <consortium name="Lawrence Berkeley National Laboratory"/>
            <person name="Van Ingen-Buijs V.A."/>
            <person name="Van Westerhoven A.C."/>
            <person name="Haridas S."/>
            <person name="Skiadas P."/>
            <person name="Martin F."/>
            <person name="Groenewald J.Z."/>
            <person name="Crous P.W."/>
            <person name="Seidl M.F."/>
        </authorList>
    </citation>
    <scope>NUCLEOTIDE SEQUENCE [LARGE SCALE GENOMIC DNA]</scope>
    <source>
        <strain evidence="7 8">CBS 123374</strain>
    </source>
</reference>
<organism evidence="7 8">
    <name type="scientific">Phyllosticta capitalensis</name>
    <dbReference type="NCBI Taxonomy" id="121624"/>
    <lineage>
        <taxon>Eukaryota</taxon>
        <taxon>Fungi</taxon>
        <taxon>Dikarya</taxon>
        <taxon>Ascomycota</taxon>
        <taxon>Pezizomycotina</taxon>
        <taxon>Dothideomycetes</taxon>
        <taxon>Dothideomycetes incertae sedis</taxon>
        <taxon>Botryosphaeriales</taxon>
        <taxon>Phyllostictaceae</taxon>
        <taxon>Phyllosticta</taxon>
    </lineage>
</organism>
<feature type="compositionally biased region" description="Basic and acidic residues" evidence="4">
    <location>
        <begin position="141"/>
        <end position="152"/>
    </location>
</feature>
<protein>
    <submittedName>
        <fullName evidence="7">DNA excision repair protein</fullName>
    </submittedName>
</protein>
<proteinExistence type="predicted"/>
<dbReference type="PANTHER" id="PTHR45629">
    <property type="entry name" value="SNF2/RAD54 FAMILY MEMBER"/>
    <property type="match status" value="1"/>
</dbReference>
<dbReference type="InterPro" id="IPR049730">
    <property type="entry name" value="SNF2/RAD54-like_C"/>
</dbReference>
<comment type="caution">
    <text evidence="7">The sequence shown here is derived from an EMBL/GenBank/DDBJ whole genome shotgun (WGS) entry which is preliminary data.</text>
</comment>
<evidence type="ECO:0000256" key="1">
    <source>
        <dbReference type="ARBA" id="ARBA00022741"/>
    </source>
</evidence>
<feature type="compositionally biased region" description="Acidic residues" evidence="4">
    <location>
        <begin position="60"/>
        <end position="71"/>
    </location>
</feature>
<evidence type="ECO:0000259" key="6">
    <source>
        <dbReference type="PROSITE" id="PS51194"/>
    </source>
</evidence>
<feature type="compositionally biased region" description="Low complexity" evidence="4">
    <location>
        <begin position="1"/>
        <end position="11"/>
    </location>
</feature>
<dbReference type="InterPro" id="IPR027417">
    <property type="entry name" value="P-loop_NTPase"/>
</dbReference>
<feature type="region of interest" description="Disordered" evidence="4">
    <location>
        <begin position="1021"/>
        <end position="1062"/>
    </location>
</feature>
<keyword evidence="2" id="KW-0378">Hydrolase</keyword>
<dbReference type="SUPFAM" id="SSF52540">
    <property type="entry name" value="P-loop containing nucleoside triphosphate hydrolases"/>
    <property type="match status" value="2"/>
</dbReference>